<keyword evidence="4" id="KW-1185">Reference proteome</keyword>
<keyword evidence="1" id="KW-0732">Signal</keyword>
<evidence type="ECO:0000259" key="2">
    <source>
        <dbReference type="Pfam" id="PF05050"/>
    </source>
</evidence>
<dbReference type="InterPro" id="IPR006342">
    <property type="entry name" value="FkbM_mtfrase"/>
</dbReference>
<reference evidence="3 4" key="1">
    <citation type="submission" date="2016-10" db="EMBL/GenBank/DDBJ databases">
        <authorList>
            <person name="Cai Z."/>
        </authorList>
    </citation>
    <scope>NUCLEOTIDE SEQUENCE [LARGE SCALE GENOMIC DNA]</scope>
</reference>
<dbReference type="Pfam" id="PF05050">
    <property type="entry name" value="Methyltransf_21"/>
    <property type="match status" value="1"/>
</dbReference>
<dbReference type="InterPro" id="IPR029063">
    <property type="entry name" value="SAM-dependent_MTases_sf"/>
</dbReference>
<feature type="signal peptide" evidence="1">
    <location>
        <begin position="1"/>
        <end position="17"/>
    </location>
</feature>
<evidence type="ECO:0000256" key="1">
    <source>
        <dbReference type="SAM" id="SignalP"/>
    </source>
</evidence>
<feature type="chain" id="PRO_5016641081" description="Methyltransferase FkbM domain-containing protein" evidence="1">
    <location>
        <begin position="18"/>
        <end position="298"/>
    </location>
</feature>
<dbReference type="PANTHER" id="PTHR34203:SF13">
    <property type="entry name" value="EXPRESSED PROTEIN"/>
    <property type="match status" value="1"/>
</dbReference>
<evidence type="ECO:0000313" key="3">
    <source>
        <dbReference type="EMBL" id="SZX70108.1"/>
    </source>
</evidence>
<sequence>MLAALLELLQLQQAAFCRLPEASAPVPGTAVVRFSRQGSMLAYAAGDIVSGYLTAKPKWCWPFASWGWEQYEIKQVLWALRQYKPQQQQQQQQQQQRGQGQQSRAAAGPLLVDVGANIGTFTFHAAAVGARVAAFEAMPQNMELLRHSLCLNPWLIDQVALFGIGLGTQTSRCHIINGSGNNGDGHTVCDKDLAKVLEGHHACGETMEVLKIDVEGFELQVLQGAEGLLQRHVVRYILAECNTGIVGRDSQIQYLQWFDSHGYRVSGRSFRGPFVHKKDIQAGSAKLDALNLYAVLMD</sequence>
<evidence type="ECO:0000313" key="4">
    <source>
        <dbReference type="Proteomes" id="UP000256970"/>
    </source>
</evidence>
<name>A0A383VXA9_TETOB</name>
<gene>
    <name evidence="3" type="ORF">BQ4739_LOCUS10350</name>
</gene>
<dbReference type="Proteomes" id="UP000256970">
    <property type="component" value="Unassembled WGS sequence"/>
</dbReference>
<dbReference type="Gene3D" id="3.40.50.150">
    <property type="entry name" value="Vaccinia Virus protein VP39"/>
    <property type="match status" value="1"/>
</dbReference>
<dbReference type="InterPro" id="IPR052514">
    <property type="entry name" value="SAM-dependent_MTase"/>
</dbReference>
<dbReference type="EMBL" id="FNXT01000972">
    <property type="protein sequence ID" value="SZX70108.1"/>
    <property type="molecule type" value="Genomic_DNA"/>
</dbReference>
<dbReference type="NCBIfam" id="TIGR01444">
    <property type="entry name" value="fkbM_fam"/>
    <property type="match status" value="1"/>
</dbReference>
<organism evidence="3 4">
    <name type="scientific">Tetradesmus obliquus</name>
    <name type="common">Green alga</name>
    <name type="synonym">Acutodesmus obliquus</name>
    <dbReference type="NCBI Taxonomy" id="3088"/>
    <lineage>
        <taxon>Eukaryota</taxon>
        <taxon>Viridiplantae</taxon>
        <taxon>Chlorophyta</taxon>
        <taxon>core chlorophytes</taxon>
        <taxon>Chlorophyceae</taxon>
        <taxon>CS clade</taxon>
        <taxon>Sphaeropleales</taxon>
        <taxon>Scenedesmaceae</taxon>
        <taxon>Tetradesmus</taxon>
    </lineage>
</organism>
<dbReference type="SUPFAM" id="SSF53335">
    <property type="entry name" value="S-adenosyl-L-methionine-dependent methyltransferases"/>
    <property type="match status" value="1"/>
</dbReference>
<feature type="domain" description="Methyltransferase FkbM" evidence="2">
    <location>
        <begin position="113"/>
        <end position="265"/>
    </location>
</feature>
<protein>
    <recommendedName>
        <fullName evidence="2">Methyltransferase FkbM domain-containing protein</fullName>
    </recommendedName>
</protein>
<proteinExistence type="predicted"/>
<dbReference type="AlphaFoldDB" id="A0A383VXA9"/>
<accession>A0A383VXA9</accession>
<dbReference type="PANTHER" id="PTHR34203">
    <property type="entry name" value="METHYLTRANSFERASE, FKBM FAMILY PROTEIN"/>
    <property type="match status" value="1"/>
</dbReference>